<protein>
    <submittedName>
        <fullName evidence="10">Uncharacterized protein</fullName>
    </submittedName>
</protein>
<dbReference type="GO" id="GO:0005634">
    <property type="term" value="C:nucleus"/>
    <property type="evidence" value="ECO:0007669"/>
    <property type="project" value="UniProtKB-SubCell"/>
</dbReference>
<gene>
    <name evidence="10" type="ORF">I316_01341</name>
</gene>
<evidence type="ECO:0000259" key="8">
    <source>
        <dbReference type="SMART" id="SM01267"/>
    </source>
</evidence>
<keyword evidence="3" id="KW-0805">Transcription regulation</keyword>
<reference evidence="10 11" key="1">
    <citation type="submission" date="2013-07" db="EMBL/GenBank/DDBJ databases">
        <title>The Genome Sequence of Cryptococcus heveanensis BCC8398.</title>
        <authorList>
            <consortium name="The Broad Institute Genome Sequencing Platform"/>
            <person name="Cuomo C."/>
            <person name="Litvintseva A."/>
            <person name="Chen Y."/>
            <person name="Heitman J."/>
            <person name="Sun S."/>
            <person name="Springer D."/>
            <person name="Dromer F."/>
            <person name="Young S.K."/>
            <person name="Zeng Q."/>
            <person name="Gargeya S."/>
            <person name="Fitzgerald M."/>
            <person name="Abouelleil A."/>
            <person name="Alvarado L."/>
            <person name="Berlin A.M."/>
            <person name="Chapman S.B."/>
            <person name="Dewar J."/>
            <person name="Goldberg J."/>
            <person name="Griggs A."/>
            <person name="Gujja S."/>
            <person name="Hansen M."/>
            <person name="Howarth C."/>
            <person name="Imamovic A."/>
            <person name="Larimer J."/>
            <person name="McCowan C."/>
            <person name="Murphy C."/>
            <person name="Pearson M."/>
            <person name="Priest M."/>
            <person name="Roberts A."/>
            <person name="Saif S."/>
            <person name="Shea T."/>
            <person name="Sykes S."/>
            <person name="Wortman J."/>
            <person name="Nusbaum C."/>
            <person name="Birren B."/>
        </authorList>
    </citation>
    <scope>NUCLEOTIDE SEQUENCE [LARGE SCALE GENOMIC DNA]</scope>
    <source>
        <strain evidence="10 11">BCC8398</strain>
    </source>
</reference>
<evidence type="ECO:0000313" key="11">
    <source>
        <dbReference type="Proteomes" id="UP000092666"/>
    </source>
</evidence>
<dbReference type="SUPFAM" id="SSF110217">
    <property type="entry name" value="DNA-binding protein LAG-1 (CSL)"/>
    <property type="match status" value="1"/>
</dbReference>
<comment type="similarity">
    <text evidence="2">Belongs to the Su(H) family.</text>
</comment>
<dbReference type="InterPro" id="IPR015350">
    <property type="entry name" value="Beta-trefoil_DNA-bd_dom"/>
</dbReference>
<feature type="region of interest" description="Disordered" evidence="7">
    <location>
        <begin position="540"/>
        <end position="560"/>
    </location>
</feature>
<proteinExistence type="inferred from homology"/>
<dbReference type="GO" id="GO:0001228">
    <property type="term" value="F:DNA-binding transcription activator activity, RNA polymerase II-specific"/>
    <property type="evidence" value="ECO:0007669"/>
    <property type="project" value="InterPro"/>
</dbReference>
<feature type="region of interest" description="Disordered" evidence="7">
    <location>
        <begin position="184"/>
        <end position="242"/>
    </location>
</feature>
<evidence type="ECO:0000256" key="5">
    <source>
        <dbReference type="ARBA" id="ARBA00023163"/>
    </source>
</evidence>
<dbReference type="SMART" id="SM01268">
    <property type="entry name" value="BTD"/>
    <property type="match status" value="1"/>
</dbReference>
<keyword evidence="11" id="KW-1185">Reference proteome</keyword>
<feature type="region of interest" description="Disordered" evidence="7">
    <location>
        <begin position="982"/>
        <end position="1051"/>
    </location>
</feature>
<feature type="region of interest" description="Disordered" evidence="7">
    <location>
        <begin position="642"/>
        <end position="678"/>
    </location>
</feature>
<dbReference type="InterPro" id="IPR015351">
    <property type="entry name" value="RBP-J/Cbf11/Cbf12_DNA-bd"/>
</dbReference>
<feature type="region of interest" description="Disordered" evidence="7">
    <location>
        <begin position="28"/>
        <end position="91"/>
    </location>
</feature>
<evidence type="ECO:0000256" key="2">
    <source>
        <dbReference type="ARBA" id="ARBA00009704"/>
    </source>
</evidence>
<dbReference type="SMART" id="SM01267">
    <property type="entry name" value="LAG1_DNAbind"/>
    <property type="match status" value="1"/>
</dbReference>
<feature type="domain" description="RBP-J/Cbf11/Cbf12 DNA binding" evidence="8">
    <location>
        <begin position="138"/>
        <end position="466"/>
    </location>
</feature>
<evidence type="ECO:0000313" key="10">
    <source>
        <dbReference type="EMBL" id="OCF36745.1"/>
    </source>
</evidence>
<feature type="domain" description="Beta-trefoil DNA-binding" evidence="9">
    <location>
        <begin position="467"/>
        <end position="732"/>
    </location>
</feature>
<dbReference type="EMBL" id="KI669494">
    <property type="protein sequence ID" value="OCF36745.1"/>
    <property type="molecule type" value="Genomic_DNA"/>
</dbReference>
<feature type="region of interest" description="Disordered" evidence="7">
    <location>
        <begin position="1101"/>
        <end position="1120"/>
    </location>
</feature>
<feature type="compositionally biased region" description="Low complexity" evidence="7">
    <location>
        <begin position="50"/>
        <end position="63"/>
    </location>
</feature>
<evidence type="ECO:0000256" key="3">
    <source>
        <dbReference type="ARBA" id="ARBA00023015"/>
    </source>
</evidence>
<keyword evidence="6" id="KW-0539">Nucleus</keyword>
<evidence type="ECO:0000256" key="7">
    <source>
        <dbReference type="SAM" id="MobiDB-lite"/>
    </source>
</evidence>
<dbReference type="InterPro" id="IPR040159">
    <property type="entry name" value="CLS_fam"/>
</dbReference>
<evidence type="ECO:0000256" key="6">
    <source>
        <dbReference type="ARBA" id="ARBA00023242"/>
    </source>
</evidence>
<feature type="compositionally biased region" description="Polar residues" evidence="7">
    <location>
        <begin position="184"/>
        <end position="199"/>
    </location>
</feature>
<dbReference type="GO" id="GO:0000978">
    <property type="term" value="F:RNA polymerase II cis-regulatory region sequence-specific DNA binding"/>
    <property type="evidence" value="ECO:0007669"/>
    <property type="project" value="InterPro"/>
</dbReference>
<feature type="region of interest" description="Disordered" evidence="7">
    <location>
        <begin position="1142"/>
        <end position="1171"/>
    </location>
</feature>
<dbReference type="PANTHER" id="PTHR10665">
    <property type="entry name" value="RECOMBINING BINDING PROTEIN SUPPRESSOR OF HAIRLESS"/>
    <property type="match status" value="1"/>
</dbReference>
<feature type="compositionally biased region" description="Low complexity" evidence="7">
    <location>
        <begin position="210"/>
        <end position="222"/>
    </location>
</feature>
<dbReference type="InterPro" id="IPR036358">
    <property type="entry name" value="BTD_sf"/>
</dbReference>
<reference evidence="11" key="2">
    <citation type="submission" date="2013-12" db="EMBL/GenBank/DDBJ databases">
        <title>Evolution of pathogenesis and genome organization in the Tremellales.</title>
        <authorList>
            <person name="Cuomo C."/>
            <person name="Litvintseva A."/>
            <person name="Heitman J."/>
            <person name="Chen Y."/>
            <person name="Sun S."/>
            <person name="Springer D."/>
            <person name="Dromer F."/>
            <person name="Young S."/>
            <person name="Zeng Q."/>
            <person name="Chapman S."/>
            <person name="Gujja S."/>
            <person name="Saif S."/>
            <person name="Birren B."/>
        </authorList>
    </citation>
    <scope>NUCLEOTIDE SEQUENCE [LARGE SCALE GENOMIC DNA]</scope>
    <source>
        <strain evidence="11">BCC8398</strain>
    </source>
</reference>
<evidence type="ECO:0000259" key="9">
    <source>
        <dbReference type="SMART" id="SM01268"/>
    </source>
</evidence>
<sequence>MATDQPDLPSTTPLDLLINAIAGSSRYAFPSHTSEGDVNVDDTHPRDGADAAASSAGSSAFVDADSHLRLGNKRPRQERSPSPRQKKLTKTLASYIAATSSSSSHSGSKPSKATSTLGLHGAVDILTTGGGAGDTESRVEVWHPTTGQKSYGKERRILAPPPILRVSGAILSSISSVTLSTCTNTSIPTPISGSETHSILDTPDQMPLPEAESTAEAETTKSGGRKKKKSDKKDAKRNLRQAARNAGFGATLAKARGLLDGRDRSCLIDGLGFPGLWVGEEVGKMKEFLLDLKVDLDGKVVGPTESVSALQEPATDVTEGKGETKVPEDVIGIGMTPNAEPQSDPYAQVAPTDGLEVDLDPSSMEVLQPLAEAVRQANQVTNHVLADHLQIPASFEAAPESTEAGMDPTLTGIDVDGSGNPATPRAELSSCPVQVTPSRPWATFTSSPLRIVSKPSQKTAKARSMASCFSTSASFALWTRIHGQTVRTKYMKLETGNDDDDDDDGDDTPQDVQFKQSKLVSKTGKWTPFRFEIVQRAAPPKVDRSKNRYHHPSNYSEGENEDKLTYGSIVILVDLQSGIRSDPVKIVKVESGEVRVGEDVGQPISELQRIGLVRLVNGAEDTTGGDGGRWYLSAPGARLGGGELSDGNAAQGRRRTGKKASVVPTSSTMAGEIPGAGASMPPHTLNSIEQSVMGIDTPLGSDIAIPSEPMASGQYDNTTNQHEDQYQDLADGRPKKKVKTKRNALAAAVLAEDEDGGAQNILTWTQSTRRIDEQEQGLKPQLGGETGAIVEKVEDWMSWIIGGVSCFTYSFFSTSDSLAVQAKTIDPVPRILVPPVFHPTANTLDLHLSEFFFCPAPTLPPLSTDTPRAQAPHNEPLEVYLGPIGPLDVTTWRSTAPRNLPTPAIPYHDNDDANNASHDHSRGSVVRTRTGGSGGGLDGVMSSFPADLKHVIVVVHMPDAEEIISAMHSCAVQAHSQAEVTAEASTQNIGDNGGGRASVLRGSSTDVGDDADRVAQPDQGGSPLQLQHGLSGNMGPDQDVAGQVESTHPGPTPDDLSIAAALEMTPNLDAFGAFDPFNGEIHENGSHAILLAQEANASRSRGDQAVSIDPHVQSNDSNADEVIDPSLMDFRLQEATATAIANSESHTQLLPPINGDGKADKVGGPEGTNQEVYSSINTAAPTNHDTKHQKGNGTLQHATLLLHSPVESKTNAKQAEDRDPESVSQANVIAPLPLPLLLLRQSDGLVFRTGRSVVAERIGQNPNSVGQARLHGTLREAEAGTDMDKGMGISEEKGKGKGQSLDDTDIDRVAPLEYGGGVAGIQWGLRVVED</sequence>
<evidence type="ECO:0000256" key="1">
    <source>
        <dbReference type="ARBA" id="ARBA00004123"/>
    </source>
</evidence>
<dbReference type="STRING" id="1296120.A0A1B9H0F4"/>
<feature type="region of interest" description="Disordered" evidence="7">
    <location>
        <begin position="900"/>
        <end position="936"/>
    </location>
</feature>
<evidence type="ECO:0000256" key="4">
    <source>
        <dbReference type="ARBA" id="ARBA00023125"/>
    </source>
</evidence>
<dbReference type="OrthoDB" id="5600360at2759"/>
<dbReference type="InterPro" id="IPR008967">
    <property type="entry name" value="p53-like_TF_DNA-bd_sf"/>
</dbReference>
<accession>A0A1B9H0F4</accession>
<dbReference type="SUPFAM" id="SSF49417">
    <property type="entry name" value="p53-like transcription factors"/>
    <property type="match status" value="1"/>
</dbReference>
<organism evidence="10 11">
    <name type="scientific">Kwoniella heveanensis BCC8398</name>
    <dbReference type="NCBI Taxonomy" id="1296120"/>
    <lineage>
        <taxon>Eukaryota</taxon>
        <taxon>Fungi</taxon>
        <taxon>Dikarya</taxon>
        <taxon>Basidiomycota</taxon>
        <taxon>Agaricomycotina</taxon>
        <taxon>Tremellomycetes</taxon>
        <taxon>Tremellales</taxon>
        <taxon>Cryptococcaceae</taxon>
        <taxon>Kwoniella</taxon>
    </lineage>
</organism>
<keyword evidence="5" id="KW-0804">Transcription</keyword>
<dbReference type="Pfam" id="PF09271">
    <property type="entry name" value="LAG1-DNAbind"/>
    <property type="match status" value="1"/>
</dbReference>
<dbReference type="Gene3D" id="2.60.40.1450">
    <property type="entry name" value="LAG1, DNA binding domain"/>
    <property type="match status" value="1"/>
</dbReference>
<name>A0A1B9H0F4_9TREE</name>
<comment type="subcellular location">
    <subcellularLocation>
        <location evidence="1">Nucleus</location>
    </subcellularLocation>
</comment>
<dbReference type="Proteomes" id="UP000092666">
    <property type="component" value="Unassembled WGS sequence"/>
</dbReference>
<dbReference type="Gene3D" id="2.80.10.50">
    <property type="match status" value="1"/>
</dbReference>
<dbReference type="InterPro" id="IPR037095">
    <property type="entry name" value="RBP-J/Cbf11_DNA-bd_sf"/>
</dbReference>
<keyword evidence="4" id="KW-0238">DNA-binding</keyword>